<dbReference type="GO" id="GO:0005524">
    <property type="term" value="F:ATP binding"/>
    <property type="evidence" value="ECO:0007669"/>
    <property type="project" value="UniProtKB-KW"/>
</dbReference>
<evidence type="ECO:0000256" key="6">
    <source>
        <dbReference type="ARBA" id="ARBA00022777"/>
    </source>
</evidence>
<proteinExistence type="predicted"/>
<keyword evidence="10" id="KW-0812">Transmembrane</keyword>
<dbReference type="InterPro" id="IPR011712">
    <property type="entry name" value="Sig_transdc_His_kin_sub3_dim/P"/>
</dbReference>
<evidence type="ECO:0000256" key="5">
    <source>
        <dbReference type="ARBA" id="ARBA00022741"/>
    </source>
</evidence>
<evidence type="ECO:0000313" key="12">
    <source>
        <dbReference type="EMBL" id="TDO39288.1"/>
    </source>
</evidence>
<dbReference type="InterPro" id="IPR050482">
    <property type="entry name" value="Sensor_HK_TwoCompSys"/>
</dbReference>
<dbReference type="PANTHER" id="PTHR24421:SF10">
    <property type="entry name" value="NITRATE_NITRITE SENSOR PROTEIN NARQ"/>
    <property type="match status" value="1"/>
</dbReference>
<dbReference type="GO" id="GO:0000155">
    <property type="term" value="F:phosphorelay sensor kinase activity"/>
    <property type="evidence" value="ECO:0007669"/>
    <property type="project" value="InterPro"/>
</dbReference>
<dbReference type="GO" id="GO:0016020">
    <property type="term" value="C:membrane"/>
    <property type="evidence" value="ECO:0007669"/>
    <property type="project" value="InterPro"/>
</dbReference>
<accession>A0A4V3C7W7</accession>
<reference evidence="12 13" key="1">
    <citation type="submission" date="2019-03" db="EMBL/GenBank/DDBJ databases">
        <title>Sequencing the genomes of 1000 actinobacteria strains.</title>
        <authorList>
            <person name="Klenk H.-P."/>
        </authorList>
    </citation>
    <scope>NUCLEOTIDE SEQUENCE [LARGE SCALE GENOMIC DNA]</scope>
    <source>
        <strain evidence="12 13">DSM 43805</strain>
    </source>
</reference>
<organism evidence="12 13">
    <name type="scientific">Paractinoplanes brasiliensis</name>
    <dbReference type="NCBI Taxonomy" id="52695"/>
    <lineage>
        <taxon>Bacteria</taxon>
        <taxon>Bacillati</taxon>
        <taxon>Actinomycetota</taxon>
        <taxon>Actinomycetes</taxon>
        <taxon>Micromonosporales</taxon>
        <taxon>Micromonosporaceae</taxon>
        <taxon>Paractinoplanes</taxon>
    </lineage>
</organism>
<dbReference type="AlphaFoldDB" id="A0A4V3C7W7"/>
<feature type="domain" description="Signal transduction histidine kinase subgroup 3 dimerisation and phosphoacceptor" evidence="11">
    <location>
        <begin position="190"/>
        <end position="257"/>
    </location>
</feature>
<dbReference type="SUPFAM" id="SSF55874">
    <property type="entry name" value="ATPase domain of HSP90 chaperone/DNA topoisomerase II/histidine kinase"/>
    <property type="match status" value="1"/>
</dbReference>
<dbReference type="PANTHER" id="PTHR24421">
    <property type="entry name" value="NITRATE/NITRITE SENSOR PROTEIN NARX-RELATED"/>
    <property type="match status" value="1"/>
</dbReference>
<evidence type="ECO:0000256" key="1">
    <source>
        <dbReference type="ARBA" id="ARBA00000085"/>
    </source>
</evidence>
<dbReference type="CDD" id="cd16917">
    <property type="entry name" value="HATPase_UhpB-NarQ-NarX-like"/>
    <property type="match status" value="1"/>
</dbReference>
<keyword evidence="6 12" id="KW-0418">Kinase</keyword>
<dbReference type="Pfam" id="PF07730">
    <property type="entry name" value="HisKA_3"/>
    <property type="match status" value="1"/>
</dbReference>
<dbReference type="Gene3D" id="3.30.565.10">
    <property type="entry name" value="Histidine kinase-like ATPase, C-terminal domain"/>
    <property type="match status" value="1"/>
</dbReference>
<evidence type="ECO:0000256" key="4">
    <source>
        <dbReference type="ARBA" id="ARBA00022679"/>
    </source>
</evidence>
<keyword evidence="13" id="KW-1185">Reference proteome</keyword>
<gene>
    <name evidence="12" type="ORF">C8E87_2965</name>
</gene>
<dbReference type="GO" id="GO:0046983">
    <property type="term" value="F:protein dimerization activity"/>
    <property type="evidence" value="ECO:0007669"/>
    <property type="project" value="InterPro"/>
</dbReference>
<evidence type="ECO:0000256" key="10">
    <source>
        <dbReference type="SAM" id="Phobius"/>
    </source>
</evidence>
<dbReference type="EC" id="2.7.13.3" evidence="2"/>
<protein>
    <recommendedName>
        <fullName evidence="2">histidine kinase</fullName>
        <ecNumber evidence="2">2.7.13.3</ecNumber>
    </recommendedName>
</protein>
<keyword evidence="7" id="KW-0067">ATP-binding</keyword>
<dbReference type="Gene3D" id="1.20.5.1930">
    <property type="match status" value="1"/>
</dbReference>
<sequence length="381" mass="40656">MLRRLARQGLRLLRADDPETGWLVRIVLTALFVWALTLWPAISFPVRPVLALGFIGWVFWMAAEQRHPVPARAALAVSALLPAAVSALPHNGAAHLFLYGALFTFVLLPRMPLWAILSLTGALIVVLLVALRVAGAGPSALLTQPGMVTLVVLLSLHRREHRLRAEQTAQLLEQTSRAQQAQARAAALDERARIARELHDVLAHSLGALGVQLEVAEAQLTERGDIEAAAERVRRARRLAADGMVEARSAVAALRSDAPPLARALDSLTAVHRENHASEVTLRIDGAPRILPSAAEVALLRTARETLTNAAKHAPGEPVTVLLVFAESSVRLVVENPATSSRTGEGGFGLVGARERIALAGGSLDAGFAGDAWRVTAEVPG</sequence>
<keyword evidence="9" id="KW-0175">Coiled coil</keyword>
<evidence type="ECO:0000259" key="11">
    <source>
        <dbReference type="Pfam" id="PF07730"/>
    </source>
</evidence>
<evidence type="ECO:0000256" key="2">
    <source>
        <dbReference type="ARBA" id="ARBA00012438"/>
    </source>
</evidence>
<feature type="coiled-coil region" evidence="9">
    <location>
        <begin position="171"/>
        <end position="198"/>
    </location>
</feature>
<feature type="transmembrane region" description="Helical" evidence="10">
    <location>
        <begin position="139"/>
        <end position="156"/>
    </location>
</feature>
<dbReference type="EMBL" id="SNWR01000001">
    <property type="protein sequence ID" value="TDO39288.1"/>
    <property type="molecule type" value="Genomic_DNA"/>
</dbReference>
<evidence type="ECO:0000256" key="3">
    <source>
        <dbReference type="ARBA" id="ARBA00022553"/>
    </source>
</evidence>
<evidence type="ECO:0000313" key="13">
    <source>
        <dbReference type="Proteomes" id="UP000294901"/>
    </source>
</evidence>
<keyword evidence="4" id="KW-0808">Transferase</keyword>
<name>A0A4V3C7W7_9ACTN</name>
<dbReference type="OrthoDB" id="227596at2"/>
<feature type="transmembrane region" description="Helical" evidence="10">
    <location>
        <begin position="21"/>
        <end position="39"/>
    </location>
</feature>
<keyword evidence="10" id="KW-1133">Transmembrane helix</keyword>
<dbReference type="InterPro" id="IPR036890">
    <property type="entry name" value="HATPase_C_sf"/>
</dbReference>
<evidence type="ECO:0000256" key="9">
    <source>
        <dbReference type="SAM" id="Coils"/>
    </source>
</evidence>
<evidence type="ECO:0000256" key="8">
    <source>
        <dbReference type="ARBA" id="ARBA00023012"/>
    </source>
</evidence>
<keyword evidence="3" id="KW-0597">Phosphoprotein</keyword>
<feature type="transmembrane region" description="Helical" evidence="10">
    <location>
        <begin position="113"/>
        <end position="133"/>
    </location>
</feature>
<keyword evidence="8" id="KW-0902">Two-component regulatory system</keyword>
<feature type="transmembrane region" description="Helical" evidence="10">
    <location>
        <begin position="92"/>
        <end position="108"/>
    </location>
</feature>
<dbReference type="RefSeq" id="WP_133873639.1">
    <property type="nucleotide sequence ID" value="NZ_BOMD01000066.1"/>
</dbReference>
<dbReference type="Proteomes" id="UP000294901">
    <property type="component" value="Unassembled WGS sequence"/>
</dbReference>
<comment type="caution">
    <text evidence="12">The sequence shown here is derived from an EMBL/GenBank/DDBJ whole genome shotgun (WGS) entry which is preliminary data.</text>
</comment>
<keyword evidence="5" id="KW-0547">Nucleotide-binding</keyword>
<comment type="catalytic activity">
    <reaction evidence="1">
        <text>ATP + protein L-histidine = ADP + protein N-phospho-L-histidine.</text>
        <dbReference type="EC" id="2.7.13.3"/>
    </reaction>
</comment>
<keyword evidence="10" id="KW-0472">Membrane</keyword>
<evidence type="ECO:0000256" key="7">
    <source>
        <dbReference type="ARBA" id="ARBA00022840"/>
    </source>
</evidence>